<organism evidence="7 8">
    <name type="scientific">Kineococcus xinjiangensis</name>
    <dbReference type="NCBI Taxonomy" id="512762"/>
    <lineage>
        <taxon>Bacteria</taxon>
        <taxon>Bacillati</taxon>
        <taxon>Actinomycetota</taxon>
        <taxon>Actinomycetes</taxon>
        <taxon>Kineosporiales</taxon>
        <taxon>Kineosporiaceae</taxon>
        <taxon>Kineococcus</taxon>
    </lineage>
</organism>
<dbReference type="RefSeq" id="WP_104431393.1">
    <property type="nucleotide sequence ID" value="NZ_PTJD01000002.1"/>
</dbReference>
<dbReference type="InterPro" id="IPR012902">
    <property type="entry name" value="N_methyl_site"/>
</dbReference>
<evidence type="ECO:0000256" key="1">
    <source>
        <dbReference type="ARBA" id="ARBA00004167"/>
    </source>
</evidence>
<keyword evidence="5 6" id="KW-0472">Membrane</keyword>
<dbReference type="GO" id="GO:0016020">
    <property type="term" value="C:membrane"/>
    <property type="evidence" value="ECO:0007669"/>
    <property type="project" value="UniProtKB-SubCell"/>
</dbReference>
<dbReference type="PANTHER" id="PTHR30093:SF44">
    <property type="entry name" value="TYPE II SECRETION SYSTEM CORE PROTEIN G"/>
    <property type="match status" value="1"/>
</dbReference>
<dbReference type="AlphaFoldDB" id="A0A2S6IUH8"/>
<proteinExistence type="predicted"/>
<comment type="caution">
    <text evidence="7">The sequence shown here is derived from an EMBL/GenBank/DDBJ whole genome shotgun (WGS) entry which is preliminary data.</text>
</comment>
<accession>A0A2S6IUH8</accession>
<dbReference type="Gene3D" id="3.30.700.10">
    <property type="entry name" value="Glycoprotein, Type 4 Pilin"/>
    <property type="match status" value="1"/>
</dbReference>
<dbReference type="SUPFAM" id="SSF54523">
    <property type="entry name" value="Pili subunits"/>
    <property type="match status" value="1"/>
</dbReference>
<dbReference type="PANTHER" id="PTHR30093">
    <property type="entry name" value="GENERAL SECRETION PATHWAY PROTEIN G"/>
    <property type="match status" value="1"/>
</dbReference>
<reference evidence="7 8" key="1">
    <citation type="submission" date="2018-02" db="EMBL/GenBank/DDBJ databases">
        <title>Genomic Encyclopedia of Archaeal and Bacterial Type Strains, Phase II (KMG-II): from individual species to whole genera.</title>
        <authorList>
            <person name="Goeker M."/>
        </authorList>
    </citation>
    <scope>NUCLEOTIDE SEQUENCE [LARGE SCALE GENOMIC DNA]</scope>
    <source>
        <strain evidence="7 8">DSM 22857</strain>
    </source>
</reference>
<sequence>MDVSHRRGGDDEGFTLVELLVVMIIIAVLAAIAVPLYLNQRQAAWATAVSSDAREAATVIVTHSDDSGHFTDAVFRDDAAIAALPNPLNEFKRNRDVGTAVRGIAQNAGGPGPAGFCIVSYHDRAQVWAMYDSVTGPVSRSFTDATTAAVAAGLAAAPTSACGRMTADWATLKSDSRGY</sequence>
<comment type="subcellular location">
    <subcellularLocation>
        <location evidence="1">Membrane</location>
        <topology evidence="1">Single-pass membrane protein</topology>
    </subcellularLocation>
</comment>
<dbReference type="PROSITE" id="PS00409">
    <property type="entry name" value="PROKAR_NTER_METHYL"/>
    <property type="match status" value="1"/>
</dbReference>
<name>A0A2S6IUH8_9ACTN</name>
<evidence type="ECO:0000256" key="4">
    <source>
        <dbReference type="ARBA" id="ARBA00022989"/>
    </source>
</evidence>
<dbReference type="NCBIfam" id="TIGR02532">
    <property type="entry name" value="IV_pilin_GFxxxE"/>
    <property type="match status" value="1"/>
</dbReference>
<evidence type="ECO:0000256" key="2">
    <source>
        <dbReference type="ARBA" id="ARBA00022481"/>
    </source>
</evidence>
<evidence type="ECO:0000256" key="5">
    <source>
        <dbReference type="ARBA" id="ARBA00023136"/>
    </source>
</evidence>
<feature type="transmembrane region" description="Helical" evidence="6">
    <location>
        <begin position="20"/>
        <end position="38"/>
    </location>
</feature>
<gene>
    <name evidence="7" type="ORF">CLV92_10280</name>
</gene>
<evidence type="ECO:0000256" key="3">
    <source>
        <dbReference type="ARBA" id="ARBA00022692"/>
    </source>
</evidence>
<dbReference type="InterPro" id="IPR045584">
    <property type="entry name" value="Pilin-like"/>
</dbReference>
<evidence type="ECO:0000313" key="8">
    <source>
        <dbReference type="Proteomes" id="UP000239485"/>
    </source>
</evidence>
<keyword evidence="2" id="KW-0488">Methylation</keyword>
<dbReference type="Pfam" id="PF07963">
    <property type="entry name" value="N_methyl"/>
    <property type="match status" value="1"/>
</dbReference>
<dbReference type="EMBL" id="PTJD01000002">
    <property type="protein sequence ID" value="PPK97930.1"/>
    <property type="molecule type" value="Genomic_DNA"/>
</dbReference>
<keyword evidence="4 6" id="KW-1133">Transmembrane helix</keyword>
<keyword evidence="8" id="KW-1185">Reference proteome</keyword>
<evidence type="ECO:0000256" key="6">
    <source>
        <dbReference type="SAM" id="Phobius"/>
    </source>
</evidence>
<evidence type="ECO:0000313" key="7">
    <source>
        <dbReference type="EMBL" id="PPK97930.1"/>
    </source>
</evidence>
<dbReference type="Proteomes" id="UP000239485">
    <property type="component" value="Unassembled WGS sequence"/>
</dbReference>
<protein>
    <submittedName>
        <fullName evidence="7">Prepilin-type N-terminal cleavage/methylation domain-containing protein</fullName>
    </submittedName>
</protein>
<keyword evidence="3 6" id="KW-0812">Transmembrane</keyword>